<keyword evidence="1" id="KW-0238">DNA-binding</keyword>
<evidence type="ECO:0000313" key="3">
    <source>
        <dbReference type="EMBL" id="GAA4630955.1"/>
    </source>
</evidence>
<proteinExistence type="predicted"/>
<dbReference type="Pfam" id="PF00440">
    <property type="entry name" value="TetR_N"/>
    <property type="match status" value="1"/>
</dbReference>
<dbReference type="SUPFAM" id="SSF48498">
    <property type="entry name" value="Tetracyclin repressor-like, C-terminal domain"/>
    <property type="match status" value="1"/>
</dbReference>
<sequence>MEAAHVSPRTFYVHFPTKNALVEEYLRRFESEKPLAAEAVLERGDLTPVQRLLAIFDPMESDSPAPFRGCPFHNAVVEGAGELPEVALLAQRHKQAFRDRLVATAAEAGAAHPESLGRQLAVIFEGANALAASCNDTDAFTDARQAARTLLDVAFATEPRE</sequence>
<evidence type="ECO:0000256" key="1">
    <source>
        <dbReference type="ARBA" id="ARBA00023125"/>
    </source>
</evidence>
<organism evidence="3 4">
    <name type="scientific">Actinoallomurus vinaceus</name>
    <dbReference type="NCBI Taxonomy" id="1080074"/>
    <lineage>
        <taxon>Bacteria</taxon>
        <taxon>Bacillati</taxon>
        <taxon>Actinomycetota</taxon>
        <taxon>Actinomycetes</taxon>
        <taxon>Streptosporangiales</taxon>
        <taxon>Thermomonosporaceae</taxon>
        <taxon>Actinoallomurus</taxon>
    </lineage>
</organism>
<gene>
    <name evidence="3" type="ORF">GCM10023196_058410</name>
</gene>
<name>A0ABP8UFQ6_9ACTN</name>
<feature type="domain" description="HTH tetR-type" evidence="2">
    <location>
        <begin position="2"/>
        <end position="24"/>
    </location>
</feature>
<accession>A0ABP8UFQ6</accession>
<dbReference type="InterPro" id="IPR036271">
    <property type="entry name" value="Tet_transcr_reg_TetR-rel_C_sf"/>
</dbReference>
<evidence type="ECO:0000259" key="2">
    <source>
        <dbReference type="Pfam" id="PF00440"/>
    </source>
</evidence>
<reference evidence="4" key="1">
    <citation type="journal article" date="2019" name="Int. J. Syst. Evol. Microbiol.">
        <title>The Global Catalogue of Microorganisms (GCM) 10K type strain sequencing project: providing services to taxonomists for standard genome sequencing and annotation.</title>
        <authorList>
            <consortium name="The Broad Institute Genomics Platform"/>
            <consortium name="The Broad Institute Genome Sequencing Center for Infectious Disease"/>
            <person name="Wu L."/>
            <person name="Ma J."/>
        </authorList>
    </citation>
    <scope>NUCLEOTIDE SEQUENCE [LARGE SCALE GENOMIC DNA]</scope>
    <source>
        <strain evidence="4">JCM 17939</strain>
    </source>
</reference>
<evidence type="ECO:0000313" key="4">
    <source>
        <dbReference type="Proteomes" id="UP001501442"/>
    </source>
</evidence>
<keyword evidence="4" id="KW-1185">Reference proteome</keyword>
<comment type="caution">
    <text evidence="3">The sequence shown here is derived from an EMBL/GenBank/DDBJ whole genome shotgun (WGS) entry which is preliminary data.</text>
</comment>
<protein>
    <submittedName>
        <fullName evidence="3">TetR/AcrR family transcriptional regulator</fullName>
    </submittedName>
</protein>
<dbReference type="InterPro" id="IPR001647">
    <property type="entry name" value="HTH_TetR"/>
</dbReference>
<dbReference type="SUPFAM" id="SSF46689">
    <property type="entry name" value="Homeodomain-like"/>
    <property type="match status" value="1"/>
</dbReference>
<dbReference type="Gene3D" id="1.10.357.10">
    <property type="entry name" value="Tetracycline Repressor, domain 2"/>
    <property type="match status" value="1"/>
</dbReference>
<dbReference type="InterPro" id="IPR009057">
    <property type="entry name" value="Homeodomain-like_sf"/>
</dbReference>
<dbReference type="Proteomes" id="UP001501442">
    <property type="component" value="Unassembled WGS sequence"/>
</dbReference>
<dbReference type="EMBL" id="BAABHK010000008">
    <property type="protein sequence ID" value="GAA4630955.1"/>
    <property type="molecule type" value="Genomic_DNA"/>
</dbReference>